<evidence type="ECO:0000256" key="8">
    <source>
        <dbReference type="SAM" id="MobiDB-lite"/>
    </source>
</evidence>
<evidence type="ECO:0000256" key="5">
    <source>
        <dbReference type="ARBA" id="ARBA00023163"/>
    </source>
</evidence>
<dbReference type="GO" id="GO:0003700">
    <property type="term" value="F:DNA-binding transcription factor activity"/>
    <property type="evidence" value="ECO:0007669"/>
    <property type="project" value="InterPro"/>
</dbReference>
<keyword evidence="4" id="KW-0010">Activator</keyword>
<dbReference type="InterPro" id="IPR036291">
    <property type="entry name" value="NAD(P)-bd_dom_sf"/>
</dbReference>
<dbReference type="SMART" id="SM00380">
    <property type="entry name" value="AP2"/>
    <property type="match status" value="1"/>
</dbReference>
<dbReference type="InterPro" id="IPR016177">
    <property type="entry name" value="DNA-bd_dom_sf"/>
</dbReference>
<dbReference type="SUPFAM" id="SSF54171">
    <property type="entry name" value="DNA-binding domain"/>
    <property type="match status" value="1"/>
</dbReference>
<dbReference type="InterPro" id="IPR036955">
    <property type="entry name" value="AP2/ERF_dom_sf"/>
</dbReference>
<evidence type="ECO:0000256" key="3">
    <source>
        <dbReference type="ARBA" id="ARBA00023125"/>
    </source>
</evidence>
<comment type="similarity">
    <text evidence="7">Belongs to the AP2/ERF transcription factor family. ERF subfamily.</text>
</comment>
<gene>
    <name evidence="10" type="ORF">DKX38_009789</name>
</gene>
<evidence type="ECO:0000256" key="4">
    <source>
        <dbReference type="ARBA" id="ARBA00023159"/>
    </source>
</evidence>
<keyword evidence="6" id="KW-0539">Nucleus</keyword>
<sequence>MVKYSAGKPIAERRDPKFKGVRKRKWGRWVSEIRLPNSRERIWLGSYDSAEKAARAFDVALFCLRGRVAKFNFPDNPPNIAGARSLSPAEIQEVAAKFANSEPQRSQSDQFETNQSVSESRAESPCPSVVSESRAESPCTSVVSDETVQLESSELRWDGPFLDMLMTTNSSNYSAEYGIFPGFDDLHNDFFPSSLIPNLDYGEETNFDGGIDIYFENVGGKMLDEVIMHMKPHGRIAACGMISQYNLEEPEGIHSMFNVVVKSLEIKGFVETDFKHRRKCRVKRKRRKCISVCGSIIPGLETQLPT</sequence>
<organism evidence="10 11">
    <name type="scientific">Salix brachista</name>
    <dbReference type="NCBI Taxonomy" id="2182728"/>
    <lineage>
        <taxon>Eukaryota</taxon>
        <taxon>Viridiplantae</taxon>
        <taxon>Streptophyta</taxon>
        <taxon>Embryophyta</taxon>
        <taxon>Tracheophyta</taxon>
        <taxon>Spermatophyta</taxon>
        <taxon>Magnoliopsida</taxon>
        <taxon>eudicotyledons</taxon>
        <taxon>Gunneridae</taxon>
        <taxon>Pentapetalae</taxon>
        <taxon>rosids</taxon>
        <taxon>fabids</taxon>
        <taxon>Malpighiales</taxon>
        <taxon>Salicaceae</taxon>
        <taxon>Saliceae</taxon>
        <taxon>Salix</taxon>
    </lineage>
</organism>
<evidence type="ECO:0000256" key="2">
    <source>
        <dbReference type="ARBA" id="ARBA00023015"/>
    </source>
</evidence>
<feature type="domain" description="AP2/ERF" evidence="9">
    <location>
        <begin position="17"/>
        <end position="74"/>
    </location>
</feature>
<dbReference type="FunFam" id="3.30.730.10:FF:000001">
    <property type="entry name" value="Ethylene-responsive transcription factor 2"/>
    <property type="match status" value="1"/>
</dbReference>
<dbReference type="Gene3D" id="3.30.730.10">
    <property type="entry name" value="AP2/ERF domain"/>
    <property type="match status" value="1"/>
</dbReference>
<dbReference type="GO" id="GO:0005634">
    <property type="term" value="C:nucleus"/>
    <property type="evidence" value="ECO:0007669"/>
    <property type="project" value="UniProtKB-SubCell"/>
</dbReference>
<reference evidence="11" key="1">
    <citation type="journal article" date="2019" name="Gigascience">
        <title>De novo genome assembly of the endangered Acer yangbiense, a plant species with extremely small populations endemic to Yunnan Province, China.</title>
        <authorList>
            <person name="Yang J."/>
            <person name="Wariss H.M."/>
            <person name="Tao L."/>
            <person name="Zhang R."/>
            <person name="Yun Q."/>
            <person name="Hollingsworth P."/>
            <person name="Dao Z."/>
            <person name="Luo G."/>
            <person name="Guo H."/>
            <person name="Ma Y."/>
            <person name="Sun W."/>
        </authorList>
    </citation>
    <scope>NUCLEOTIDE SEQUENCE [LARGE SCALE GENOMIC DNA]</scope>
    <source>
        <strain evidence="11">cv. br00</strain>
    </source>
</reference>
<feature type="region of interest" description="Disordered" evidence="8">
    <location>
        <begin position="98"/>
        <end position="142"/>
    </location>
</feature>
<keyword evidence="5" id="KW-0804">Transcription</keyword>
<keyword evidence="11" id="KW-1185">Reference proteome</keyword>
<dbReference type="AlphaFoldDB" id="A0A5N5MBM1"/>
<dbReference type="Gene3D" id="3.40.50.720">
    <property type="entry name" value="NAD(P)-binding Rossmann-like Domain"/>
    <property type="match status" value="1"/>
</dbReference>
<dbReference type="CDD" id="cd00018">
    <property type="entry name" value="AP2"/>
    <property type="match status" value="1"/>
</dbReference>
<dbReference type="PANTHER" id="PTHR31985:SF215">
    <property type="entry name" value="OS02G0781300 PROTEIN"/>
    <property type="match status" value="1"/>
</dbReference>
<evidence type="ECO:0000313" key="10">
    <source>
        <dbReference type="EMBL" id="KAB5552478.1"/>
    </source>
</evidence>
<dbReference type="Pfam" id="PF00847">
    <property type="entry name" value="AP2"/>
    <property type="match status" value="1"/>
</dbReference>
<dbReference type="Proteomes" id="UP000326939">
    <property type="component" value="Chromosome 6"/>
</dbReference>
<protein>
    <recommendedName>
        <fullName evidence="9">AP2/ERF domain-containing protein</fullName>
    </recommendedName>
</protein>
<dbReference type="SUPFAM" id="SSF51735">
    <property type="entry name" value="NAD(P)-binding Rossmann-fold domains"/>
    <property type="match status" value="1"/>
</dbReference>
<dbReference type="InterPro" id="IPR001471">
    <property type="entry name" value="AP2/ERF_dom"/>
</dbReference>
<evidence type="ECO:0000313" key="11">
    <source>
        <dbReference type="Proteomes" id="UP000326939"/>
    </source>
</evidence>
<dbReference type="GO" id="GO:0003677">
    <property type="term" value="F:DNA binding"/>
    <property type="evidence" value="ECO:0007669"/>
    <property type="project" value="UniProtKB-KW"/>
</dbReference>
<comment type="subcellular location">
    <subcellularLocation>
        <location evidence="1">Nucleus</location>
    </subcellularLocation>
</comment>
<dbReference type="EMBL" id="VDCV01000006">
    <property type="protein sequence ID" value="KAB5552478.1"/>
    <property type="molecule type" value="Genomic_DNA"/>
</dbReference>
<name>A0A5N5MBM1_9ROSI</name>
<keyword evidence="3" id="KW-0238">DNA-binding</keyword>
<evidence type="ECO:0000256" key="6">
    <source>
        <dbReference type="ARBA" id="ARBA00023242"/>
    </source>
</evidence>
<dbReference type="PROSITE" id="PS51032">
    <property type="entry name" value="AP2_ERF"/>
    <property type="match status" value="1"/>
</dbReference>
<comment type="caution">
    <text evidence="10">The sequence shown here is derived from an EMBL/GenBank/DDBJ whole genome shotgun (WGS) entry which is preliminary data.</text>
</comment>
<evidence type="ECO:0000256" key="1">
    <source>
        <dbReference type="ARBA" id="ARBA00004123"/>
    </source>
</evidence>
<evidence type="ECO:0000256" key="7">
    <source>
        <dbReference type="ARBA" id="ARBA00024343"/>
    </source>
</evidence>
<accession>A0A5N5MBM1</accession>
<dbReference type="PRINTS" id="PR00367">
    <property type="entry name" value="ETHRSPELEMNT"/>
</dbReference>
<evidence type="ECO:0000259" key="9">
    <source>
        <dbReference type="PROSITE" id="PS51032"/>
    </source>
</evidence>
<keyword evidence="2" id="KW-0805">Transcription regulation</keyword>
<dbReference type="InterPro" id="IPR051032">
    <property type="entry name" value="AP2/ERF_TF_ERF_subfamily"/>
</dbReference>
<dbReference type="PANTHER" id="PTHR31985">
    <property type="entry name" value="ETHYLENE-RESPONSIVE TRANSCRIPTION FACTOR ERF042-RELATED"/>
    <property type="match status" value="1"/>
</dbReference>
<proteinExistence type="inferred from homology"/>
<feature type="compositionally biased region" description="Polar residues" evidence="8">
    <location>
        <begin position="101"/>
        <end position="119"/>
    </location>
</feature>